<accession>A0ABV8S8R4</accession>
<reference evidence="2" key="1">
    <citation type="journal article" date="2019" name="Int. J. Syst. Evol. Microbiol.">
        <title>The Global Catalogue of Microorganisms (GCM) 10K type strain sequencing project: providing services to taxonomists for standard genome sequencing and annotation.</title>
        <authorList>
            <consortium name="The Broad Institute Genomics Platform"/>
            <consortium name="The Broad Institute Genome Sequencing Center for Infectious Disease"/>
            <person name="Wu L."/>
            <person name="Ma J."/>
        </authorList>
    </citation>
    <scope>NUCLEOTIDE SEQUENCE [LARGE SCALE GENOMIC DNA]</scope>
    <source>
        <strain evidence="2">CGMCC 4.1641</strain>
    </source>
</reference>
<keyword evidence="2" id="KW-1185">Reference proteome</keyword>
<dbReference type="InterPro" id="IPR017850">
    <property type="entry name" value="Alkaline_phosphatase_core_sf"/>
</dbReference>
<dbReference type="PANTHER" id="PTHR10151">
    <property type="entry name" value="ECTONUCLEOTIDE PYROPHOSPHATASE/PHOSPHODIESTERASE"/>
    <property type="match status" value="1"/>
</dbReference>
<dbReference type="PANTHER" id="PTHR10151:SF120">
    <property type="entry name" value="BIS(5'-ADENOSYL)-TRIPHOSPHATASE"/>
    <property type="match status" value="1"/>
</dbReference>
<proteinExistence type="predicted"/>
<sequence>MTLDQHRSRLIVVVLDGLRYDSARSCLGYLEHLVEQGEAARYSVQSELPSLSRPLYEVLLTGTPAYRNGITANHVVRRSKETSVFHLAREAGLTTAAAAYHWISELYNSAPFNPLLDRHQHDESQAIQHGMFYFEDHYPDSHLFADAERLRQAHDPDFLYVHSMNIDDAGHKHGGESKEYELAVRIADSLLAMLIPLWRSAGYSVMVTSDHGMSANGQHGGTTAEERRVPLYLAGESLPERVEADALPQLAIAPLMCRCLGLEPSPSMNEADRMLPLEEGRVWDDEG</sequence>
<dbReference type="Gene3D" id="3.40.720.10">
    <property type="entry name" value="Alkaline Phosphatase, subunit A"/>
    <property type="match status" value="1"/>
</dbReference>
<comment type="caution">
    <text evidence="1">The sequence shown here is derived from an EMBL/GenBank/DDBJ whole genome shotgun (WGS) entry which is preliminary data.</text>
</comment>
<dbReference type="Pfam" id="PF01663">
    <property type="entry name" value="Phosphodiest"/>
    <property type="match status" value="1"/>
</dbReference>
<evidence type="ECO:0000313" key="2">
    <source>
        <dbReference type="Proteomes" id="UP001595755"/>
    </source>
</evidence>
<dbReference type="RefSeq" id="WP_204605167.1">
    <property type="nucleotide sequence ID" value="NZ_JBHSED010000010.1"/>
</dbReference>
<dbReference type="Proteomes" id="UP001595755">
    <property type="component" value="Unassembled WGS sequence"/>
</dbReference>
<gene>
    <name evidence="1" type="ORF">ACFO1S_07055</name>
</gene>
<protein>
    <submittedName>
        <fullName evidence="1">Alkaline phosphatase family protein</fullName>
    </submittedName>
</protein>
<name>A0ABV8S8R4_9BACL</name>
<organism evidence="1 2">
    <name type="scientific">Cohnella boryungensis</name>
    <dbReference type="NCBI Taxonomy" id="768479"/>
    <lineage>
        <taxon>Bacteria</taxon>
        <taxon>Bacillati</taxon>
        <taxon>Bacillota</taxon>
        <taxon>Bacilli</taxon>
        <taxon>Bacillales</taxon>
        <taxon>Paenibacillaceae</taxon>
        <taxon>Cohnella</taxon>
    </lineage>
</organism>
<evidence type="ECO:0000313" key="1">
    <source>
        <dbReference type="EMBL" id="MFC4303207.1"/>
    </source>
</evidence>
<dbReference type="SUPFAM" id="SSF53649">
    <property type="entry name" value="Alkaline phosphatase-like"/>
    <property type="match status" value="1"/>
</dbReference>
<dbReference type="EMBL" id="JBHSED010000010">
    <property type="protein sequence ID" value="MFC4303207.1"/>
    <property type="molecule type" value="Genomic_DNA"/>
</dbReference>
<dbReference type="InterPro" id="IPR002591">
    <property type="entry name" value="Phosphodiest/P_Trfase"/>
</dbReference>